<feature type="transmembrane region" description="Helical" evidence="6">
    <location>
        <begin position="273"/>
        <end position="298"/>
    </location>
</feature>
<evidence type="ECO:0000256" key="2">
    <source>
        <dbReference type="ARBA" id="ARBA00022475"/>
    </source>
</evidence>
<evidence type="ECO:0000313" key="8">
    <source>
        <dbReference type="Proteomes" id="UP000219329"/>
    </source>
</evidence>
<keyword evidence="2" id="KW-1003">Cell membrane</keyword>
<feature type="transmembrane region" description="Helical" evidence="6">
    <location>
        <begin position="177"/>
        <end position="197"/>
    </location>
</feature>
<feature type="transmembrane region" description="Helical" evidence="6">
    <location>
        <begin position="123"/>
        <end position="141"/>
    </location>
</feature>
<feature type="transmembrane region" description="Helical" evidence="6">
    <location>
        <begin position="408"/>
        <end position="425"/>
    </location>
</feature>
<sequence>MTTVRLERKVGLAGAVFLMVGNVVGASIFILPGTLAGIAGPAIFIAYLIAIIPAFFNTLVAAQVGSILPVSAADYVFTSTVLHPLLGFLKVWAAMLGALVGGPILAYGFADYFAFFAPDVNRVTLACLIVVSIMIINLMGIRSSVRIQMVMVSLFVSALLILAIGGLFYIDGELLTPIAPLGWGTVLAAAVPAYYSYTGFTMLLSITEEIKNPARNVPLITLYTFLIVAFIYTSVTFVVPGLIHWQELGSIVAPLSAAAAVFLPEWYSTAITIAALFAAGTSINMIIITVSRSFFAVARNRIWPQVFNRVSRHTGEPDTTILLVGVIILIGIGLQGNIAQYASVSVIGWMLYGIIWGIALVRLPKMLPVHYNNAQFKLSNSWLWVTAAANILIGILFIFIAVRDNTGPAMGYFFLLSLGAVYYYFRQKILAKEGVSLEALLKNETDEATRATHEAVTRI</sequence>
<dbReference type="InterPro" id="IPR002293">
    <property type="entry name" value="AA/rel_permease1"/>
</dbReference>
<accession>A0A2A5WAM2</accession>
<feature type="transmembrane region" description="Helical" evidence="6">
    <location>
        <begin position="12"/>
        <end position="32"/>
    </location>
</feature>
<dbReference type="Proteomes" id="UP000219329">
    <property type="component" value="Unassembled WGS sequence"/>
</dbReference>
<organism evidence="7 8">
    <name type="scientific">OM182 bacterium MED-G28</name>
    <dbReference type="NCBI Taxonomy" id="1986256"/>
    <lineage>
        <taxon>Bacteria</taxon>
        <taxon>Pseudomonadati</taxon>
        <taxon>Pseudomonadota</taxon>
        <taxon>Gammaproteobacteria</taxon>
        <taxon>OMG group</taxon>
        <taxon>OM182 clade</taxon>
    </lineage>
</organism>
<feature type="transmembrane region" description="Helical" evidence="6">
    <location>
        <begin position="147"/>
        <end position="170"/>
    </location>
</feature>
<protein>
    <recommendedName>
        <fullName evidence="9">Amino acid permease</fullName>
    </recommendedName>
</protein>
<dbReference type="Pfam" id="PF13520">
    <property type="entry name" value="AA_permease_2"/>
    <property type="match status" value="1"/>
</dbReference>
<gene>
    <name evidence="7" type="ORF">CNF02_07590</name>
</gene>
<dbReference type="PIRSF" id="PIRSF006060">
    <property type="entry name" value="AA_transporter"/>
    <property type="match status" value="1"/>
</dbReference>
<feature type="transmembrane region" description="Helical" evidence="6">
    <location>
        <begin position="382"/>
        <end position="402"/>
    </location>
</feature>
<dbReference type="InterPro" id="IPR050367">
    <property type="entry name" value="APC_superfamily"/>
</dbReference>
<keyword evidence="5 6" id="KW-0472">Membrane</keyword>
<evidence type="ECO:0008006" key="9">
    <source>
        <dbReference type="Google" id="ProtNLM"/>
    </source>
</evidence>
<dbReference type="AlphaFoldDB" id="A0A2A5WAM2"/>
<evidence type="ECO:0000256" key="6">
    <source>
        <dbReference type="SAM" id="Phobius"/>
    </source>
</evidence>
<evidence type="ECO:0000256" key="5">
    <source>
        <dbReference type="ARBA" id="ARBA00023136"/>
    </source>
</evidence>
<keyword evidence="4 6" id="KW-1133">Transmembrane helix</keyword>
<evidence type="ECO:0000313" key="7">
    <source>
        <dbReference type="EMBL" id="PDH33585.1"/>
    </source>
</evidence>
<feature type="transmembrane region" description="Helical" evidence="6">
    <location>
        <begin position="92"/>
        <end position="116"/>
    </location>
</feature>
<dbReference type="EMBL" id="NTJZ01000007">
    <property type="protein sequence ID" value="PDH33585.1"/>
    <property type="molecule type" value="Genomic_DNA"/>
</dbReference>
<feature type="transmembrane region" description="Helical" evidence="6">
    <location>
        <begin position="217"/>
        <end position="239"/>
    </location>
</feature>
<name>A0A2A5WAM2_9GAMM</name>
<proteinExistence type="predicted"/>
<evidence type="ECO:0000256" key="4">
    <source>
        <dbReference type="ARBA" id="ARBA00022989"/>
    </source>
</evidence>
<feature type="transmembrane region" description="Helical" evidence="6">
    <location>
        <begin position="319"/>
        <end position="335"/>
    </location>
</feature>
<evidence type="ECO:0000256" key="1">
    <source>
        <dbReference type="ARBA" id="ARBA00004651"/>
    </source>
</evidence>
<comment type="subcellular location">
    <subcellularLocation>
        <location evidence="1">Cell membrane</location>
        <topology evidence="1">Multi-pass membrane protein</topology>
    </subcellularLocation>
</comment>
<dbReference type="Gene3D" id="1.20.1740.10">
    <property type="entry name" value="Amino acid/polyamine transporter I"/>
    <property type="match status" value="1"/>
</dbReference>
<feature type="transmembrane region" description="Helical" evidence="6">
    <location>
        <begin position="38"/>
        <end position="60"/>
    </location>
</feature>
<comment type="caution">
    <text evidence="7">The sequence shown here is derived from an EMBL/GenBank/DDBJ whole genome shotgun (WGS) entry which is preliminary data.</text>
</comment>
<dbReference type="GO" id="GO:0022857">
    <property type="term" value="F:transmembrane transporter activity"/>
    <property type="evidence" value="ECO:0007669"/>
    <property type="project" value="InterPro"/>
</dbReference>
<dbReference type="PANTHER" id="PTHR42770:SF7">
    <property type="entry name" value="MEMBRANE PROTEIN"/>
    <property type="match status" value="1"/>
</dbReference>
<dbReference type="GO" id="GO:0005886">
    <property type="term" value="C:plasma membrane"/>
    <property type="evidence" value="ECO:0007669"/>
    <property type="project" value="UniProtKB-SubCell"/>
</dbReference>
<evidence type="ECO:0000256" key="3">
    <source>
        <dbReference type="ARBA" id="ARBA00022692"/>
    </source>
</evidence>
<keyword evidence="3 6" id="KW-0812">Transmembrane</keyword>
<feature type="transmembrane region" description="Helical" evidence="6">
    <location>
        <begin position="341"/>
        <end position="361"/>
    </location>
</feature>
<reference evidence="7 8" key="1">
    <citation type="submission" date="2017-08" db="EMBL/GenBank/DDBJ databases">
        <title>Fine stratification of microbial communities through a metagenomic profile of the photic zone.</title>
        <authorList>
            <person name="Haro-Moreno J.M."/>
            <person name="Lopez-Perez M."/>
            <person name="De La Torre J."/>
            <person name="Picazo A."/>
            <person name="Camacho A."/>
            <person name="Rodriguez-Valera F."/>
        </authorList>
    </citation>
    <scope>NUCLEOTIDE SEQUENCE [LARGE SCALE GENOMIC DNA]</scope>
    <source>
        <strain evidence="7">MED-G28</strain>
    </source>
</reference>
<dbReference type="PANTHER" id="PTHR42770">
    <property type="entry name" value="AMINO ACID TRANSPORTER-RELATED"/>
    <property type="match status" value="1"/>
</dbReference>